<accession>A0A9D4SY04</accession>
<dbReference type="Proteomes" id="UP000821837">
    <property type="component" value="Chromosome 3"/>
</dbReference>
<evidence type="ECO:0000256" key="1">
    <source>
        <dbReference type="SAM" id="MobiDB-lite"/>
    </source>
</evidence>
<evidence type="ECO:0000313" key="3">
    <source>
        <dbReference type="Proteomes" id="UP000821837"/>
    </source>
</evidence>
<proteinExistence type="predicted"/>
<reference evidence="2" key="2">
    <citation type="submission" date="2021-09" db="EMBL/GenBank/DDBJ databases">
        <authorList>
            <person name="Jia N."/>
            <person name="Wang J."/>
            <person name="Shi W."/>
            <person name="Du L."/>
            <person name="Sun Y."/>
            <person name="Zhan W."/>
            <person name="Jiang J."/>
            <person name="Wang Q."/>
            <person name="Zhang B."/>
            <person name="Ji P."/>
            <person name="Sakyi L.B."/>
            <person name="Cui X."/>
            <person name="Yuan T."/>
            <person name="Jiang B."/>
            <person name="Yang W."/>
            <person name="Lam T.T.-Y."/>
            <person name="Chang Q."/>
            <person name="Ding S."/>
            <person name="Wang X."/>
            <person name="Zhu J."/>
            <person name="Ruan X."/>
            <person name="Zhao L."/>
            <person name="Wei J."/>
            <person name="Que T."/>
            <person name="Du C."/>
            <person name="Cheng J."/>
            <person name="Dai P."/>
            <person name="Han X."/>
            <person name="Huang E."/>
            <person name="Gao Y."/>
            <person name="Liu J."/>
            <person name="Shao H."/>
            <person name="Ye R."/>
            <person name="Li L."/>
            <person name="Wei W."/>
            <person name="Wang X."/>
            <person name="Wang C."/>
            <person name="Huo Q."/>
            <person name="Li W."/>
            <person name="Guo W."/>
            <person name="Chen H."/>
            <person name="Chen S."/>
            <person name="Zhou L."/>
            <person name="Zhou L."/>
            <person name="Ni X."/>
            <person name="Tian J."/>
            <person name="Zhou Y."/>
            <person name="Sheng Y."/>
            <person name="Liu T."/>
            <person name="Pan Y."/>
            <person name="Xia L."/>
            <person name="Li J."/>
            <person name="Zhao F."/>
            <person name="Cao W."/>
        </authorList>
    </citation>
    <scope>NUCLEOTIDE SEQUENCE</scope>
    <source>
        <strain evidence="2">Rsan-2018</strain>
        <tissue evidence="2">Larvae</tissue>
    </source>
</reference>
<reference evidence="2" key="1">
    <citation type="journal article" date="2020" name="Cell">
        <title>Large-Scale Comparative Analyses of Tick Genomes Elucidate Their Genetic Diversity and Vector Capacities.</title>
        <authorList>
            <consortium name="Tick Genome and Microbiome Consortium (TIGMIC)"/>
            <person name="Jia N."/>
            <person name="Wang J."/>
            <person name="Shi W."/>
            <person name="Du L."/>
            <person name="Sun Y."/>
            <person name="Zhan W."/>
            <person name="Jiang J.F."/>
            <person name="Wang Q."/>
            <person name="Zhang B."/>
            <person name="Ji P."/>
            <person name="Bell-Sakyi L."/>
            <person name="Cui X.M."/>
            <person name="Yuan T.T."/>
            <person name="Jiang B.G."/>
            <person name="Yang W.F."/>
            <person name="Lam T.T."/>
            <person name="Chang Q.C."/>
            <person name="Ding S.J."/>
            <person name="Wang X.J."/>
            <person name="Zhu J.G."/>
            <person name="Ruan X.D."/>
            <person name="Zhao L."/>
            <person name="Wei J.T."/>
            <person name="Ye R.Z."/>
            <person name="Que T.C."/>
            <person name="Du C.H."/>
            <person name="Zhou Y.H."/>
            <person name="Cheng J.X."/>
            <person name="Dai P.F."/>
            <person name="Guo W.B."/>
            <person name="Han X.H."/>
            <person name="Huang E.J."/>
            <person name="Li L.F."/>
            <person name="Wei W."/>
            <person name="Gao Y.C."/>
            <person name="Liu J.Z."/>
            <person name="Shao H.Z."/>
            <person name="Wang X."/>
            <person name="Wang C.C."/>
            <person name="Yang T.C."/>
            <person name="Huo Q.B."/>
            <person name="Li W."/>
            <person name="Chen H.Y."/>
            <person name="Chen S.E."/>
            <person name="Zhou L.G."/>
            <person name="Ni X.B."/>
            <person name="Tian J.H."/>
            <person name="Sheng Y."/>
            <person name="Liu T."/>
            <person name="Pan Y.S."/>
            <person name="Xia L.Y."/>
            <person name="Li J."/>
            <person name="Zhao F."/>
            <person name="Cao W.C."/>
        </authorList>
    </citation>
    <scope>NUCLEOTIDE SEQUENCE</scope>
    <source>
        <strain evidence="2">Rsan-2018</strain>
    </source>
</reference>
<gene>
    <name evidence="2" type="ORF">HPB52_004349</name>
</gene>
<feature type="region of interest" description="Disordered" evidence="1">
    <location>
        <begin position="1"/>
        <end position="30"/>
    </location>
</feature>
<comment type="caution">
    <text evidence="2">The sequence shown here is derived from an EMBL/GenBank/DDBJ whole genome shotgun (WGS) entry which is preliminary data.</text>
</comment>
<protein>
    <submittedName>
        <fullName evidence="2">Uncharacterized protein</fullName>
    </submittedName>
</protein>
<sequence length="93" mass="10097">MGAFDSVNGTGRRRRRSEGEEELGEELGNPSLPSVRELVLKFASQSAQSAIDGSNSESLPSPGQEFQWSELVTAQEEVACFILGCTNCYILVE</sequence>
<dbReference type="AlphaFoldDB" id="A0A9D4SY04"/>
<evidence type="ECO:0000313" key="2">
    <source>
        <dbReference type="EMBL" id="KAH7961170.1"/>
    </source>
</evidence>
<keyword evidence="3" id="KW-1185">Reference proteome</keyword>
<dbReference type="VEuPathDB" id="VectorBase:RSAN_028887"/>
<organism evidence="2 3">
    <name type="scientific">Rhipicephalus sanguineus</name>
    <name type="common">Brown dog tick</name>
    <name type="synonym">Ixodes sanguineus</name>
    <dbReference type="NCBI Taxonomy" id="34632"/>
    <lineage>
        <taxon>Eukaryota</taxon>
        <taxon>Metazoa</taxon>
        <taxon>Ecdysozoa</taxon>
        <taxon>Arthropoda</taxon>
        <taxon>Chelicerata</taxon>
        <taxon>Arachnida</taxon>
        <taxon>Acari</taxon>
        <taxon>Parasitiformes</taxon>
        <taxon>Ixodida</taxon>
        <taxon>Ixodoidea</taxon>
        <taxon>Ixodidae</taxon>
        <taxon>Rhipicephalinae</taxon>
        <taxon>Rhipicephalus</taxon>
        <taxon>Rhipicephalus</taxon>
    </lineage>
</organism>
<name>A0A9D4SY04_RHISA</name>
<dbReference type="EMBL" id="JABSTV010001249">
    <property type="protein sequence ID" value="KAH7961170.1"/>
    <property type="molecule type" value="Genomic_DNA"/>
</dbReference>